<evidence type="ECO:0000313" key="2">
    <source>
        <dbReference type="EMBL" id="CAL4068465.1"/>
    </source>
</evidence>
<protein>
    <submittedName>
        <fullName evidence="2">Uncharacterized protein</fullName>
    </submittedName>
</protein>
<feature type="non-terminal residue" evidence="2">
    <location>
        <position position="1"/>
    </location>
</feature>
<feature type="region of interest" description="Disordered" evidence="1">
    <location>
        <begin position="177"/>
        <end position="233"/>
    </location>
</feature>
<keyword evidence="3" id="KW-1185">Reference proteome</keyword>
<proteinExistence type="predicted"/>
<sequence length="247" mass="27730">HSGGGGYGKPKPHKSCTPNIITKFRTVHKNRKAPVFNNVEIRNPKPDIRKVTESRYTTIRYPIFITQVLKPKLTQVETKVKPMFFTKTLQTYKTVFFTVTGIGQVTVTTIKYEKEYITRCQKKGYGHHRRDAEDGAEVKPDVPQLDAFYRSQEPDSPVKDPPGIPFNFSQETYQNSTLGPALPAGPRLSPITTGSFGRPKHDRTGPRRPHGRFGPQGGGLHPSITPYPDAHSLPHPPMPRWPVINIG</sequence>
<accession>A0AAV2Q282</accession>
<gene>
    <name evidence="2" type="ORF">MNOR_LOCUS7267</name>
</gene>
<dbReference type="Proteomes" id="UP001497623">
    <property type="component" value="Unassembled WGS sequence"/>
</dbReference>
<dbReference type="AlphaFoldDB" id="A0AAV2Q282"/>
<evidence type="ECO:0000313" key="3">
    <source>
        <dbReference type="Proteomes" id="UP001497623"/>
    </source>
</evidence>
<comment type="caution">
    <text evidence="2">The sequence shown here is derived from an EMBL/GenBank/DDBJ whole genome shotgun (WGS) entry which is preliminary data.</text>
</comment>
<name>A0AAV2Q282_MEGNR</name>
<feature type="compositionally biased region" description="Basic residues" evidence="1">
    <location>
        <begin position="198"/>
        <end position="211"/>
    </location>
</feature>
<reference evidence="2 3" key="1">
    <citation type="submission" date="2024-05" db="EMBL/GenBank/DDBJ databases">
        <authorList>
            <person name="Wallberg A."/>
        </authorList>
    </citation>
    <scope>NUCLEOTIDE SEQUENCE [LARGE SCALE GENOMIC DNA]</scope>
</reference>
<organism evidence="2 3">
    <name type="scientific">Meganyctiphanes norvegica</name>
    <name type="common">Northern krill</name>
    <name type="synonym">Thysanopoda norvegica</name>
    <dbReference type="NCBI Taxonomy" id="48144"/>
    <lineage>
        <taxon>Eukaryota</taxon>
        <taxon>Metazoa</taxon>
        <taxon>Ecdysozoa</taxon>
        <taxon>Arthropoda</taxon>
        <taxon>Crustacea</taxon>
        <taxon>Multicrustacea</taxon>
        <taxon>Malacostraca</taxon>
        <taxon>Eumalacostraca</taxon>
        <taxon>Eucarida</taxon>
        <taxon>Euphausiacea</taxon>
        <taxon>Euphausiidae</taxon>
        <taxon>Meganyctiphanes</taxon>
    </lineage>
</organism>
<dbReference type="EMBL" id="CAXKWB010003157">
    <property type="protein sequence ID" value="CAL4068465.1"/>
    <property type="molecule type" value="Genomic_DNA"/>
</dbReference>
<evidence type="ECO:0000256" key="1">
    <source>
        <dbReference type="SAM" id="MobiDB-lite"/>
    </source>
</evidence>